<dbReference type="Proteomes" id="UP000023152">
    <property type="component" value="Unassembled WGS sequence"/>
</dbReference>
<dbReference type="GO" id="GO:0055064">
    <property type="term" value="P:chloride ion homeostasis"/>
    <property type="evidence" value="ECO:0007669"/>
    <property type="project" value="TreeGrafter"/>
</dbReference>
<organism evidence="7 8">
    <name type="scientific">Reticulomyxa filosa</name>
    <dbReference type="NCBI Taxonomy" id="46433"/>
    <lineage>
        <taxon>Eukaryota</taxon>
        <taxon>Sar</taxon>
        <taxon>Rhizaria</taxon>
        <taxon>Retaria</taxon>
        <taxon>Foraminifera</taxon>
        <taxon>Monothalamids</taxon>
        <taxon>Reticulomyxidae</taxon>
        <taxon>Reticulomyxa</taxon>
    </lineage>
</organism>
<dbReference type="AlphaFoldDB" id="X6LFC0"/>
<evidence type="ECO:0000256" key="3">
    <source>
        <dbReference type="ARBA" id="ARBA00022989"/>
    </source>
</evidence>
<comment type="subcellular location">
    <subcellularLocation>
        <location evidence="1">Membrane</location>
        <topology evidence="1">Multi-pass membrane protein</topology>
    </subcellularLocation>
</comment>
<keyword evidence="3" id="KW-1133">Transmembrane helix</keyword>
<evidence type="ECO:0000256" key="1">
    <source>
        <dbReference type="ARBA" id="ARBA00004141"/>
    </source>
</evidence>
<keyword evidence="4" id="KW-0472">Membrane</keyword>
<dbReference type="InterPro" id="IPR018491">
    <property type="entry name" value="SLC12_C"/>
</dbReference>
<feature type="domain" description="SLC12A transporter C-terminal" evidence="6">
    <location>
        <begin position="366"/>
        <end position="498"/>
    </location>
</feature>
<name>X6LFC0_RETFI</name>
<dbReference type="GO" id="GO:0016020">
    <property type="term" value="C:membrane"/>
    <property type="evidence" value="ECO:0007669"/>
    <property type="project" value="UniProtKB-SubCell"/>
</dbReference>
<dbReference type="PANTHER" id="PTHR11827">
    <property type="entry name" value="SOLUTE CARRIER FAMILY 12, CATION COTRANSPORTERS"/>
    <property type="match status" value="1"/>
</dbReference>
<sequence length="499" mass="56354">MSYKAHVKNFQPSFLVMCGDPETRIPLAKFVYTLQRGHGTVIYANIIVGELTDHINQVKQTSGYLPEEMKMQAFFESVIASNVRQGGQSLFQLAGLGKLRANILVLGFKTQWYKHVPATLLSQKKTFDGKQAVPNRELEQCESNDEKSIDVDLQNTDTSTQQTNKGAKQATPGTFSNEDYVALLMDALICKNKKNKQKCKMGFMICRGLETLPFGDAKARSVNIETSELSENSLFHNAAVIDVWWLLDDGGLSLLVPHLMSIDRFWQQLSSMNTFSKDKKTLPKKFSNSSDDVGTRDANYMIRLFLVADDDIGTDTCNEQDNNTKEMQNPMSSPSQKQFSSLPPKSPEIARITKQGLVSGELLTKIQDTTDLWKAELTSLLQKFRLNINGPYTVKSGRREPTIETYEKFSELTGYKLTAEHHGHVWSNSKLKRWLRVTELVHAYSRNQRCVFVTAPFPTCFDEPTMYLGVLDMLSRTSEKRATVLIRGTGDNVLTFYSE</sequence>
<dbReference type="GO" id="GO:0055075">
    <property type="term" value="P:potassium ion homeostasis"/>
    <property type="evidence" value="ECO:0007669"/>
    <property type="project" value="TreeGrafter"/>
</dbReference>
<keyword evidence="2" id="KW-0812">Transmembrane</keyword>
<proteinExistence type="predicted"/>
<dbReference type="InterPro" id="IPR004842">
    <property type="entry name" value="SLC12A_fam"/>
</dbReference>
<dbReference type="EMBL" id="ASPP01042801">
    <property type="protein sequence ID" value="ETN99821.1"/>
    <property type="molecule type" value="Genomic_DNA"/>
</dbReference>
<evidence type="ECO:0000313" key="8">
    <source>
        <dbReference type="Proteomes" id="UP000023152"/>
    </source>
</evidence>
<reference evidence="7 8" key="1">
    <citation type="journal article" date="2013" name="Curr. Biol.">
        <title>The Genome of the Foraminiferan Reticulomyxa filosa.</title>
        <authorList>
            <person name="Glockner G."/>
            <person name="Hulsmann N."/>
            <person name="Schleicher M."/>
            <person name="Noegel A.A."/>
            <person name="Eichinger L."/>
            <person name="Gallinger C."/>
            <person name="Pawlowski J."/>
            <person name="Sierra R."/>
            <person name="Euteneuer U."/>
            <person name="Pillet L."/>
            <person name="Moustafa A."/>
            <person name="Platzer M."/>
            <person name="Groth M."/>
            <person name="Szafranski K."/>
            <person name="Schliwa M."/>
        </authorList>
    </citation>
    <scope>NUCLEOTIDE SEQUENCE [LARGE SCALE GENOMIC DNA]</scope>
</reference>
<dbReference type="GO" id="GO:0006884">
    <property type="term" value="P:cell volume homeostasis"/>
    <property type="evidence" value="ECO:0007669"/>
    <property type="project" value="TreeGrafter"/>
</dbReference>
<protein>
    <submittedName>
        <fullName evidence="7">Bumetanide-sensitive Na-K-Cl cotransporter</fullName>
    </submittedName>
</protein>
<evidence type="ECO:0000256" key="4">
    <source>
        <dbReference type="ARBA" id="ARBA00023136"/>
    </source>
</evidence>
<accession>X6LFC0</accession>
<dbReference type="PANTHER" id="PTHR11827:SF103">
    <property type="entry name" value="SODIUM CHLORIDE COTRANSPORTER 69, ISOFORM E"/>
    <property type="match status" value="1"/>
</dbReference>
<evidence type="ECO:0000256" key="2">
    <source>
        <dbReference type="ARBA" id="ARBA00022692"/>
    </source>
</evidence>
<keyword evidence="8" id="KW-1185">Reference proteome</keyword>
<dbReference type="GO" id="GO:1990573">
    <property type="term" value="P:potassium ion import across plasma membrane"/>
    <property type="evidence" value="ECO:0007669"/>
    <property type="project" value="TreeGrafter"/>
</dbReference>
<evidence type="ECO:0000256" key="5">
    <source>
        <dbReference type="SAM" id="MobiDB-lite"/>
    </source>
</evidence>
<evidence type="ECO:0000259" key="6">
    <source>
        <dbReference type="Pfam" id="PF03522"/>
    </source>
</evidence>
<dbReference type="GO" id="GO:0008511">
    <property type="term" value="F:sodium:potassium:chloride symporter activity"/>
    <property type="evidence" value="ECO:0007669"/>
    <property type="project" value="TreeGrafter"/>
</dbReference>
<gene>
    <name evidence="7" type="ORF">RFI_37646</name>
</gene>
<feature type="compositionally biased region" description="Polar residues" evidence="5">
    <location>
        <begin position="318"/>
        <end position="343"/>
    </location>
</feature>
<feature type="domain" description="SLC12A transporter C-terminal" evidence="6">
    <location>
        <begin position="24"/>
        <end position="275"/>
    </location>
</feature>
<dbReference type="Pfam" id="PF03522">
    <property type="entry name" value="SLC12"/>
    <property type="match status" value="2"/>
</dbReference>
<dbReference type="OrthoDB" id="2020542at2759"/>
<evidence type="ECO:0000313" key="7">
    <source>
        <dbReference type="EMBL" id="ETN99821.1"/>
    </source>
</evidence>
<dbReference type="GO" id="GO:0055078">
    <property type="term" value="P:sodium ion homeostasis"/>
    <property type="evidence" value="ECO:0007669"/>
    <property type="project" value="TreeGrafter"/>
</dbReference>
<comment type="caution">
    <text evidence="7">The sequence shown here is derived from an EMBL/GenBank/DDBJ whole genome shotgun (WGS) entry which is preliminary data.</text>
</comment>
<feature type="region of interest" description="Disordered" evidence="5">
    <location>
        <begin position="318"/>
        <end position="346"/>
    </location>
</feature>